<gene>
    <name evidence="1" type="ORF">NK6_9353</name>
</gene>
<evidence type="ECO:0000313" key="1">
    <source>
        <dbReference type="EMBL" id="BAR62492.1"/>
    </source>
</evidence>
<dbReference type="Pfam" id="PF18728">
    <property type="entry name" value="HEPN_AbiV"/>
    <property type="match status" value="1"/>
</dbReference>
<name>A0A0E4BXB8_9BRAD</name>
<protein>
    <recommendedName>
        <fullName evidence="3">AbiV family abortive infection protein</fullName>
    </recommendedName>
</protein>
<accession>A0A0E4BXB8</accession>
<dbReference type="NCBIfam" id="TIGR04498">
    <property type="entry name" value="AbiV_defense"/>
    <property type="match status" value="1"/>
</dbReference>
<dbReference type="RefSeq" id="WP_060912326.1">
    <property type="nucleotide sequence ID" value="NZ_CP124748.1"/>
</dbReference>
<dbReference type="InterPro" id="IPR030987">
    <property type="entry name" value="AbiV"/>
</dbReference>
<dbReference type="AlphaFoldDB" id="A0A0E4BXB8"/>
<evidence type="ECO:0000313" key="2">
    <source>
        <dbReference type="Proteomes" id="UP000063308"/>
    </source>
</evidence>
<organism evidence="1 2">
    <name type="scientific">Bradyrhizobium diazoefficiens</name>
    <dbReference type="NCBI Taxonomy" id="1355477"/>
    <lineage>
        <taxon>Bacteria</taxon>
        <taxon>Pseudomonadati</taxon>
        <taxon>Pseudomonadota</taxon>
        <taxon>Alphaproteobacteria</taxon>
        <taxon>Hyphomicrobiales</taxon>
        <taxon>Nitrobacteraceae</taxon>
        <taxon>Bradyrhizobium</taxon>
    </lineage>
</organism>
<sequence>MDPNERTAVIANAARLLQDSKLLFDHTRFASAFALAVLGVEEIGKVILDIWGSAAPLSKPVARRSAHIRKQAAVSSLLLASVAVREFSAEVDNEELVHRVAEAFRLSREGQFMSNVHVGALDKAKQIGLYRDDWLTDATLHADQFTEADVGAIFTIARRAIEAVEDPLIMNTGRAIYET</sequence>
<dbReference type="Proteomes" id="UP000063308">
    <property type="component" value="Chromosome"/>
</dbReference>
<proteinExistence type="predicted"/>
<evidence type="ECO:0008006" key="3">
    <source>
        <dbReference type="Google" id="ProtNLM"/>
    </source>
</evidence>
<reference evidence="1 2" key="1">
    <citation type="submission" date="2014-11" db="EMBL/GenBank/DDBJ databases">
        <title>Symbiosis island explosion on the genome of extra-slow-growing strains of soybean bradyrhizobia with massive insertion sequences.</title>
        <authorList>
            <person name="Iida T."/>
            <person name="Minamisawa K."/>
        </authorList>
    </citation>
    <scope>NUCLEOTIDE SEQUENCE [LARGE SCALE GENOMIC DNA]</scope>
    <source>
        <strain evidence="1 2">NK6</strain>
    </source>
</reference>
<dbReference type="EMBL" id="AP014685">
    <property type="protein sequence ID" value="BAR62492.1"/>
    <property type="molecule type" value="Genomic_DNA"/>
</dbReference>